<evidence type="ECO:0000256" key="6">
    <source>
        <dbReference type="ARBA" id="ARBA00022833"/>
    </source>
</evidence>
<evidence type="ECO:0000256" key="4">
    <source>
        <dbReference type="ARBA" id="ARBA00022723"/>
    </source>
</evidence>
<accession>A0ABU7UZM8</accession>
<evidence type="ECO:0000256" key="3">
    <source>
        <dbReference type="ARBA" id="ARBA00022670"/>
    </source>
</evidence>
<keyword evidence="6" id="KW-0862">Zinc</keyword>
<evidence type="ECO:0000256" key="5">
    <source>
        <dbReference type="ARBA" id="ARBA00022801"/>
    </source>
</evidence>
<evidence type="ECO:0000313" key="12">
    <source>
        <dbReference type="Proteomes" id="UP001356170"/>
    </source>
</evidence>
<keyword evidence="12" id="KW-1185">Reference proteome</keyword>
<dbReference type="CDD" id="cd12797">
    <property type="entry name" value="M23_peptidase"/>
    <property type="match status" value="1"/>
</dbReference>
<evidence type="ECO:0000256" key="8">
    <source>
        <dbReference type="SAM" id="MobiDB-lite"/>
    </source>
</evidence>
<comment type="caution">
    <text evidence="11">The sequence shown here is derived from an EMBL/GenBank/DDBJ whole genome shotgun (WGS) entry which is preliminary data.</text>
</comment>
<keyword evidence="3" id="KW-0645">Protease</keyword>
<keyword evidence="7" id="KW-0482">Metalloprotease</keyword>
<gene>
    <name evidence="11" type="ORF">V3390_02265</name>
</gene>
<reference evidence="11 12" key="1">
    <citation type="submission" date="2024-01" db="EMBL/GenBank/DDBJ databases">
        <title>Novel species of the genus Luteimonas isolated from rivers.</title>
        <authorList>
            <person name="Lu H."/>
        </authorList>
    </citation>
    <scope>NUCLEOTIDE SEQUENCE [LARGE SCALE GENOMIC DNA]</scope>
    <source>
        <strain evidence="11 12">FXH3W</strain>
    </source>
</reference>
<dbReference type="InterPro" id="IPR011055">
    <property type="entry name" value="Dup_hybrid_motif"/>
</dbReference>
<protein>
    <submittedName>
        <fullName evidence="11">M23 family metallopeptidase</fullName>
        <ecNumber evidence="11">3.4.24.-</ecNumber>
    </submittedName>
</protein>
<dbReference type="GO" id="GO:0016787">
    <property type="term" value="F:hydrolase activity"/>
    <property type="evidence" value="ECO:0007669"/>
    <property type="project" value="UniProtKB-KW"/>
</dbReference>
<dbReference type="Pfam" id="PF01551">
    <property type="entry name" value="Peptidase_M23"/>
    <property type="match status" value="1"/>
</dbReference>
<dbReference type="EC" id="3.4.24.-" evidence="11"/>
<evidence type="ECO:0000256" key="1">
    <source>
        <dbReference type="ARBA" id="ARBA00001947"/>
    </source>
</evidence>
<proteinExistence type="predicted"/>
<feature type="domain" description="M23ase beta-sheet core" evidence="9">
    <location>
        <begin position="321"/>
        <end position="417"/>
    </location>
</feature>
<dbReference type="Pfam" id="PF19425">
    <property type="entry name" value="Csd3_N2"/>
    <property type="match status" value="1"/>
</dbReference>
<dbReference type="PANTHER" id="PTHR21666:SF288">
    <property type="entry name" value="CELL DIVISION PROTEIN YTFB"/>
    <property type="match status" value="1"/>
</dbReference>
<comment type="cofactor">
    <cofactor evidence="1">
        <name>Zn(2+)</name>
        <dbReference type="ChEBI" id="CHEBI:29105"/>
    </cofactor>
</comment>
<evidence type="ECO:0000256" key="7">
    <source>
        <dbReference type="ARBA" id="ARBA00023049"/>
    </source>
</evidence>
<feature type="domain" description="Csd3-like second N-terminal" evidence="10">
    <location>
        <begin position="192"/>
        <end position="309"/>
    </location>
</feature>
<dbReference type="Gene3D" id="3.10.450.350">
    <property type="match status" value="1"/>
</dbReference>
<dbReference type="SUPFAM" id="SSF51261">
    <property type="entry name" value="Duplicated hybrid motif"/>
    <property type="match status" value="1"/>
</dbReference>
<name>A0ABU7UZM8_9GAMM</name>
<evidence type="ECO:0000256" key="2">
    <source>
        <dbReference type="ARBA" id="ARBA00004196"/>
    </source>
</evidence>
<dbReference type="RefSeq" id="WP_331703199.1">
    <property type="nucleotide sequence ID" value="NZ_JAZHBO010000001.1"/>
</dbReference>
<dbReference type="EMBL" id="JAZHBO010000001">
    <property type="protein sequence ID" value="MEF2155059.1"/>
    <property type="molecule type" value="Genomic_DNA"/>
</dbReference>
<dbReference type="InterPro" id="IPR045834">
    <property type="entry name" value="Csd3_N2"/>
</dbReference>
<evidence type="ECO:0000313" key="11">
    <source>
        <dbReference type="EMBL" id="MEF2155059.1"/>
    </source>
</evidence>
<keyword evidence="4" id="KW-0479">Metal-binding</keyword>
<dbReference type="PANTHER" id="PTHR21666">
    <property type="entry name" value="PEPTIDASE-RELATED"/>
    <property type="match status" value="1"/>
</dbReference>
<dbReference type="InterPro" id="IPR016047">
    <property type="entry name" value="M23ase_b-sheet_dom"/>
</dbReference>
<sequence length="492" mass="53847">MTASGLSREQQEQLRRKRFDTLHKHVVAQHLRNGFQGRWTRRDWAHTSVFATMAALVGAIVPGLDQMPGDKAIGQAQYASFALPLPKLSANQSVHADGKVVIRREKGQSVDQLLEQLQLSRNDARALRRFAEVRDRLNALRTGDSVAFEFVKGTLRGVTFPQADGSTLAYAFAGKTLKRDTIAADVDRRLVVLSGQVGDSLIDSAHEQGLNDEQIRTLTDEIFKYDVDIDQDVASTDRFSAVVERTFRNGELVDTSPVLAATLTTGNTLHSGYRFEQNGKAEYFTADGRPLKKEFIRTPIPYARLSSRFGGRRHPVLGVMRMHKGLDYAAGTGTPIMAAGDARVVSAGRNGGYGNAVVLDHGRGITTLYGHMSRIARIRPGQRVEQGTVIGYVGSTGLSTGPHLHYEFRVNGVHRNPLTVTKNAPAPLQGAQLQSFLAYAAGSLQKIRSVEDVIYVDKSPAARQLQQQLQDTKAGRKPTVASKAPTIKVASR</sequence>
<keyword evidence="5 11" id="KW-0378">Hydrolase</keyword>
<comment type="subcellular location">
    <subcellularLocation>
        <location evidence="2">Cell envelope</location>
    </subcellularLocation>
</comment>
<dbReference type="Gene3D" id="2.70.70.10">
    <property type="entry name" value="Glucose Permease (Domain IIA)"/>
    <property type="match status" value="1"/>
</dbReference>
<organism evidence="11 12">
    <name type="scientific">Aquilutibacter rugosus</name>
    <dbReference type="NCBI Taxonomy" id="3115820"/>
    <lineage>
        <taxon>Bacteria</taxon>
        <taxon>Pseudomonadati</taxon>
        <taxon>Pseudomonadota</taxon>
        <taxon>Gammaproteobacteria</taxon>
        <taxon>Lysobacterales</taxon>
        <taxon>Lysobacteraceae</taxon>
        <taxon>Aquilutibacter</taxon>
    </lineage>
</organism>
<evidence type="ECO:0000259" key="10">
    <source>
        <dbReference type="Pfam" id="PF19425"/>
    </source>
</evidence>
<dbReference type="InterPro" id="IPR050570">
    <property type="entry name" value="Cell_wall_metabolism_enzyme"/>
</dbReference>
<evidence type="ECO:0000259" key="9">
    <source>
        <dbReference type="Pfam" id="PF01551"/>
    </source>
</evidence>
<dbReference type="Proteomes" id="UP001356170">
    <property type="component" value="Unassembled WGS sequence"/>
</dbReference>
<feature type="region of interest" description="Disordered" evidence="8">
    <location>
        <begin position="468"/>
        <end position="492"/>
    </location>
</feature>